<feature type="domain" description="Tyr recombinase" evidence="7">
    <location>
        <begin position="102"/>
        <end position="292"/>
    </location>
</feature>
<reference evidence="9 10" key="1">
    <citation type="submission" date="2013-07" db="EMBL/GenBank/DDBJ databases">
        <authorList>
            <person name="Weinstock G."/>
            <person name="Sodergren E."/>
            <person name="Wylie T."/>
            <person name="Fulton L."/>
            <person name="Fulton R."/>
            <person name="Fronick C."/>
            <person name="O'Laughlin M."/>
            <person name="Godfrey J."/>
            <person name="Miner T."/>
            <person name="Herter B."/>
            <person name="Appelbaum E."/>
            <person name="Cordes M."/>
            <person name="Lek S."/>
            <person name="Wollam A."/>
            <person name="Pepin K.H."/>
            <person name="Palsikar V.B."/>
            <person name="Mitreva M."/>
            <person name="Wilson R.K."/>
        </authorList>
    </citation>
    <scope>NUCLEOTIDE SEQUENCE [LARGE SCALE GENOMIC DNA]</scope>
    <source>
        <strain evidence="9 10">ATCC 27760</strain>
    </source>
</reference>
<dbReference type="Gene3D" id="1.10.443.10">
    <property type="entry name" value="Intergrase catalytic core"/>
    <property type="match status" value="1"/>
</dbReference>
<evidence type="ECO:0000256" key="4">
    <source>
        <dbReference type="ARBA" id="ARBA00023125"/>
    </source>
</evidence>
<sequence>MINLNLQIERFLNYCMSRKALNEKTIKAYRIDLRQFSEYTDNTFSKEMICRYIDILHERFKPKTVKRKIASIKAFTHYLLIEDVIEINPFNKIDVSFQEPTILPKTIPLNIINSLLTCAYNSFSQAETDYQKRCTTRDIAILEILFATGARVSEICNLTPTSVDLTNHTIKIFGKGSKERMIQIENTDVLRALQSYYDLFQEDIKTCGFFFVNKLHHRLTEQSVREIIRKYTAMTGYDIHITPHMFRHSFATLLLDEDVDIRYIQKLLGHSSITTTQIYTHVAMAKQKEILSVKHPRNKIRVNAK</sequence>
<proteinExistence type="inferred from homology"/>
<feature type="domain" description="Core-binding (CB)" evidence="8">
    <location>
        <begin position="2"/>
        <end position="80"/>
    </location>
</feature>
<keyword evidence="4 6" id="KW-0238">DNA-binding</keyword>
<dbReference type="GO" id="GO:0003677">
    <property type="term" value="F:DNA binding"/>
    <property type="evidence" value="ECO:0007669"/>
    <property type="project" value="UniProtKB-UniRule"/>
</dbReference>
<dbReference type="InterPro" id="IPR002104">
    <property type="entry name" value="Integrase_catalytic"/>
</dbReference>
<evidence type="ECO:0000256" key="1">
    <source>
        <dbReference type="ARBA" id="ARBA00003283"/>
    </source>
</evidence>
<evidence type="ECO:0000313" key="10">
    <source>
        <dbReference type="Proteomes" id="UP000016662"/>
    </source>
</evidence>
<comment type="function">
    <text evidence="1">Site-specific tyrosine recombinase, which acts by catalyzing the cutting and rejoining of the recombining DNA molecules.</text>
</comment>
<keyword evidence="3" id="KW-0229">DNA integration</keyword>
<dbReference type="InterPro" id="IPR004107">
    <property type="entry name" value="Integrase_SAM-like_N"/>
</dbReference>
<comment type="similarity">
    <text evidence="2">Belongs to the 'phage' integrase family.</text>
</comment>
<name>U2MDJ6_9FIRM</name>
<dbReference type="PROSITE" id="PS51900">
    <property type="entry name" value="CB"/>
    <property type="match status" value="1"/>
</dbReference>
<dbReference type="GO" id="GO:0015074">
    <property type="term" value="P:DNA integration"/>
    <property type="evidence" value="ECO:0007669"/>
    <property type="project" value="UniProtKB-KW"/>
</dbReference>
<dbReference type="GO" id="GO:0006310">
    <property type="term" value="P:DNA recombination"/>
    <property type="evidence" value="ECO:0007669"/>
    <property type="project" value="UniProtKB-KW"/>
</dbReference>
<gene>
    <name evidence="9" type="ORF">RUMCAL_00166</name>
</gene>
<dbReference type="GeneID" id="93693579"/>
<keyword evidence="10" id="KW-1185">Reference proteome</keyword>
<dbReference type="AlphaFoldDB" id="U2MDJ6"/>
<keyword evidence="5" id="KW-0233">DNA recombination</keyword>
<evidence type="ECO:0000313" key="9">
    <source>
        <dbReference type="EMBL" id="ERJ97383.1"/>
    </source>
</evidence>
<dbReference type="InterPro" id="IPR050090">
    <property type="entry name" value="Tyrosine_recombinase_XerCD"/>
</dbReference>
<comment type="caution">
    <text evidence="9">The sequence shown here is derived from an EMBL/GenBank/DDBJ whole genome shotgun (WGS) entry which is preliminary data.</text>
</comment>
<dbReference type="HOGENOM" id="CLU_027562_9_0_9"/>
<evidence type="ECO:0000256" key="6">
    <source>
        <dbReference type="PROSITE-ProRule" id="PRU01248"/>
    </source>
</evidence>
<evidence type="ECO:0000256" key="3">
    <source>
        <dbReference type="ARBA" id="ARBA00022908"/>
    </source>
</evidence>
<evidence type="ECO:0000259" key="7">
    <source>
        <dbReference type="PROSITE" id="PS51898"/>
    </source>
</evidence>
<dbReference type="InterPro" id="IPR011010">
    <property type="entry name" value="DNA_brk_join_enz"/>
</dbReference>
<dbReference type="Proteomes" id="UP000016662">
    <property type="component" value="Unassembled WGS sequence"/>
</dbReference>
<evidence type="ECO:0000259" key="8">
    <source>
        <dbReference type="PROSITE" id="PS51900"/>
    </source>
</evidence>
<dbReference type="InterPro" id="IPR010998">
    <property type="entry name" value="Integrase_recombinase_N"/>
</dbReference>
<organism evidence="9 10">
    <name type="scientific">Ruminococcus callidus ATCC 27760</name>
    <dbReference type="NCBI Taxonomy" id="411473"/>
    <lineage>
        <taxon>Bacteria</taxon>
        <taxon>Bacillati</taxon>
        <taxon>Bacillota</taxon>
        <taxon>Clostridia</taxon>
        <taxon>Eubacteriales</taxon>
        <taxon>Oscillospiraceae</taxon>
        <taxon>Ruminococcus</taxon>
    </lineage>
</organism>
<dbReference type="STRING" id="411473.RUMCAL_00166"/>
<dbReference type="PANTHER" id="PTHR30349">
    <property type="entry name" value="PHAGE INTEGRASE-RELATED"/>
    <property type="match status" value="1"/>
</dbReference>
<dbReference type="SUPFAM" id="SSF56349">
    <property type="entry name" value="DNA breaking-rejoining enzymes"/>
    <property type="match status" value="1"/>
</dbReference>
<protein>
    <submittedName>
        <fullName evidence="9">Phage integrase, SAM-like domain protein</fullName>
    </submittedName>
</protein>
<dbReference type="eggNOG" id="COG4974">
    <property type="taxonomic scope" value="Bacteria"/>
</dbReference>
<dbReference type="InterPro" id="IPR044068">
    <property type="entry name" value="CB"/>
</dbReference>
<evidence type="ECO:0000256" key="2">
    <source>
        <dbReference type="ARBA" id="ARBA00008857"/>
    </source>
</evidence>
<dbReference type="Pfam" id="PF02899">
    <property type="entry name" value="Phage_int_SAM_1"/>
    <property type="match status" value="1"/>
</dbReference>
<dbReference type="Pfam" id="PF00589">
    <property type="entry name" value="Phage_integrase"/>
    <property type="match status" value="1"/>
</dbReference>
<dbReference type="InterPro" id="IPR013762">
    <property type="entry name" value="Integrase-like_cat_sf"/>
</dbReference>
<accession>U2MDJ6</accession>
<dbReference type="PANTHER" id="PTHR30349:SF81">
    <property type="entry name" value="TYROSINE RECOMBINASE XERC"/>
    <property type="match status" value="1"/>
</dbReference>
<dbReference type="OrthoDB" id="9801717at2"/>
<dbReference type="PROSITE" id="PS51898">
    <property type="entry name" value="TYR_RECOMBINASE"/>
    <property type="match status" value="1"/>
</dbReference>
<dbReference type="PATRIC" id="fig|411473.3.peg.147"/>
<dbReference type="RefSeq" id="WP_021681502.1">
    <property type="nucleotide sequence ID" value="NZ_KI260355.1"/>
</dbReference>
<dbReference type="Gene3D" id="1.10.150.130">
    <property type="match status" value="1"/>
</dbReference>
<dbReference type="EMBL" id="AWVF01000026">
    <property type="protein sequence ID" value="ERJ97383.1"/>
    <property type="molecule type" value="Genomic_DNA"/>
</dbReference>
<evidence type="ECO:0000256" key="5">
    <source>
        <dbReference type="ARBA" id="ARBA00023172"/>
    </source>
</evidence>